<evidence type="ECO:0000313" key="1">
    <source>
        <dbReference type="EMBL" id="KER26312.1"/>
    </source>
</evidence>
<dbReference type="GeneID" id="20320608"/>
<dbReference type="CTD" id="20320608"/>
<reference evidence="1 2" key="1">
    <citation type="submission" date="2013-11" db="EMBL/GenBank/DDBJ databases">
        <title>Opisthorchis viverrini - life in the bile duct.</title>
        <authorList>
            <person name="Young N.D."/>
            <person name="Nagarajan N."/>
            <person name="Lin S.J."/>
            <person name="Korhonen P.K."/>
            <person name="Jex A.R."/>
            <person name="Hall R.S."/>
            <person name="Safavi-Hemami H."/>
            <person name="Kaewkong W."/>
            <person name="Bertrand D."/>
            <person name="Gao S."/>
            <person name="Seet Q."/>
            <person name="Wongkham S."/>
            <person name="Teh B.T."/>
            <person name="Wongkham C."/>
            <person name="Intapan P.M."/>
            <person name="Maleewong W."/>
            <person name="Yang X."/>
            <person name="Hu M."/>
            <person name="Wang Z."/>
            <person name="Hofmann A."/>
            <person name="Sternberg P.W."/>
            <person name="Tan P."/>
            <person name="Wang J."/>
            <person name="Gasser R.B."/>
        </authorList>
    </citation>
    <scope>NUCLEOTIDE SEQUENCE [LARGE SCALE GENOMIC DNA]</scope>
</reference>
<organism evidence="1 2">
    <name type="scientific">Opisthorchis viverrini</name>
    <name type="common">Southeast Asian liver fluke</name>
    <dbReference type="NCBI Taxonomy" id="6198"/>
    <lineage>
        <taxon>Eukaryota</taxon>
        <taxon>Metazoa</taxon>
        <taxon>Spiralia</taxon>
        <taxon>Lophotrochozoa</taxon>
        <taxon>Platyhelminthes</taxon>
        <taxon>Trematoda</taxon>
        <taxon>Digenea</taxon>
        <taxon>Opisthorchiida</taxon>
        <taxon>Opisthorchiata</taxon>
        <taxon>Opisthorchiidae</taxon>
        <taxon>Opisthorchis</taxon>
    </lineage>
</organism>
<gene>
    <name evidence="1" type="ORF">T265_06429</name>
</gene>
<sequence length="60" mass="7113">MKPYRPTAGLGLYSSTTGDEVLEVEYYIEYTEPTYRYVQPARSMKAVYLVAPRRNRVLYW</sequence>
<dbReference type="EMBL" id="KL596751">
    <property type="protein sequence ID" value="KER26312.1"/>
    <property type="molecule type" value="Genomic_DNA"/>
</dbReference>
<protein>
    <submittedName>
        <fullName evidence="1">Uncharacterized protein</fullName>
    </submittedName>
</protein>
<evidence type="ECO:0000313" key="2">
    <source>
        <dbReference type="Proteomes" id="UP000054324"/>
    </source>
</evidence>
<proteinExistence type="predicted"/>
<dbReference type="AlphaFoldDB" id="A0A074ZKL3"/>
<dbReference type="RefSeq" id="XP_009169951.1">
    <property type="nucleotide sequence ID" value="XM_009171687.1"/>
</dbReference>
<accession>A0A074ZKL3</accession>
<keyword evidence="2" id="KW-1185">Reference proteome</keyword>
<name>A0A074ZKL3_OPIVI</name>
<dbReference type="Proteomes" id="UP000054324">
    <property type="component" value="Unassembled WGS sequence"/>
</dbReference>
<dbReference type="KEGG" id="ovi:T265_06429"/>